<dbReference type="EMBL" id="CAUYUJ010018512">
    <property type="protein sequence ID" value="CAK0884184.1"/>
    <property type="molecule type" value="Genomic_DNA"/>
</dbReference>
<organism evidence="2 3">
    <name type="scientific">Prorocentrum cordatum</name>
    <dbReference type="NCBI Taxonomy" id="2364126"/>
    <lineage>
        <taxon>Eukaryota</taxon>
        <taxon>Sar</taxon>
        <taxon>Alveolata</taxon>
        <taxon>Dinophyceae</taxon>
        <taxon>Prorocentrales</taxon>
        <taxon>Prorocentraceae</taxon>
        <taxon>Prorocentrum</taxon>
    </lineage>
</organism>
<sequence length="1152" mass="125243">MAAAARMLRHALPVSQGQVLPAPGTEAPYVGSRRLAQRYEYKGTSFSGMVELHPQRLLTREEFKTNLLAAPGVLKVVDASSKTSQGNRGDHVFEQNLEVHLHREPHVAMEFEITRNSHMKHMERRPYTETAMFKDPPPPKRHHAAAWRVLLRAVKGRELLPQHARDYCKSCLTRHGTWEDDVLPEGLEGIPLEQGFASPAGSSSSPTQAPGLPTAPGLASSPTQAPRRKPIFPYPFQNAPAMPGGQATASAARVETCPTESASMSQGGRGVPPEPGFGSSAGVDASINQGGATGPPAKKSKAAPRGAAIAPAAQVSGGARQASCPEGLNYCEAGVTELRAFERDGSIASLVKGTERISDVMPEGRDLDGTEYETPGAEFNRFAEIAEDARVRMRTELEAARRPAGGEQAVAGEAQGSGPGSASPATQGQKNEDEADAEKTPPGFDPEADWTEDTADVHQFDIAADLREELAEKPEGDPAAARESREVRAALGTEVLPIPDFLKLVQGQPMASNAALDDVRAMKSRGVEHVRCRVIDEPGDPEVQDNTDRMRREAWEKHEERRRTCARGLDTRDMFLGRELVYVKLVSAGAVPMTPNEFLNAASKRSLCVKDLSRPPPNTQAREGRLRMLALREHYQTLFKELPDKAAQKFSPNQLGDDDPSKALAGLVNHHSGEVVELNGCRTQWCLRKVAPGIASAAQFENPQFWRVQGGYTVGRRPEGRREHGRCGPELFAKAVDAQAQREAAAVKEGEDINPQVYMPARARQWSRVCVPCEAVETHEWCRQSPATTLGEFFWDLGWTHTAKAIYAFYRALWLVALKRDKNNSTKASSAPGFASASRPAGSAAAFGFTGSDLQAPRIRADYSCPATNREVLVEDYIEAVGLSTAYVSSKTKQELLDEAAKCATLVLLRDMRPPWLDHAFPQALPGDGLLSKFTRPSFLYWDASFLDMLFGTALGSDLNDQAVSVDYQLAGAIARPLYKCVQIVDASAGAACMNVASMSRLLRDTAGRGHYARKECAERKQGADETPGFPSVALRALYLYPAVFGPDGEPTPLRAMTPHHAFAHAPPENWGRGVERVQRRAVTQANPAISTATPTWHAYNAEESEAIWIASRAYKATPPSKTCMEGGHWLRQALPALAGSCIMKDIVFDFA</sequence>
<name>A0ABN9WCY6_9DINO</name>
<evidence type="ECO:0000313" key="2">
    <source>
        <dbReference type="EMBL" id="CAK0884184.1"/>
    </source>
</evidence>
<feature type="compositionally biased region" description="Low complexity" evidence="1">
    <location>
        <begin position="405"/>
        <end position="416"/>
    </location>
</feature>
<evidence type="ECO:0000256" key="1">
    <source>
        <dbReference type="SAM" id="MobiDB-lite"/>
    </source>
</evidence>
<keyword evidence="3" id="KW-1185">Reference proteome</keyword>
<proteinExistence type="predicted"/>
<evidence type="ECO:0000313" key="3">
    <source>
        <dbReference type="Proteomes" id="UP001189429"/>
    </source>
</evidence>
<gene>
    <name evidence="2" type="ORF">PCOR1329_LOCUS66188</name>
</gene>
<feature type="region of interest" description="Disordered" evidence="1">
    <location>
        <begin position="398"/>
        <end position="451"/>
    </location>
</feature>
<feature type="compositionally biased region" description="Low complexity" evidence="1">
    <location>
        <begin position="195"/>
        <end position="211"/>
    </location>
</feature>
<accession>A0ABN9WCY6</accession>
<reference evidence="2" key="1">
    <citation type="submission" date="2023-10" db="EMBL/GenBank/DDBJ databases">
        <authorList>
            <person name="Chen Y."/>
            <person name="Shah S."/>
            <person name="Dougan E. K."/>
            <person name="Thang M."/>
            <person name="Chan C."/>
        </authorList>
    </citation>
    <scope>NUCLEOTIDE SEQUENCE [LARGE SCALE GENOMIC DNA]</scope>
</reference>
<dbReference type="Proteomes" id="UP001189429">
    <property type="component" value="Unassembled WGS sequence"/>
</dbReference>
<comment type="caution">
    <text evidence="2">The sequence shown here is derived from an EMBL/GenBank/DDBJ whole genome shotgun (WGS) entry which is preliminary data.</text>
</comment>
<feature type="region of interest" description="Disordered" evidence="1">
    <location>
        <begin position="191"/>
        <end position="305"/>
    </location>
</feature>
<protein>
    <submittedName>
        <fullName evidence="2">Uncharacterized protein</fullName>
    </submittedName>
</protein>